<dbReference type="EMBL" id="JAPZBS010000001">
    <property type="protein sequence ID" value="KAJ5390233.1"/>
    <property type="molecule type" value="Genomic_DNA"/>
</dbReference>
<dbReference type="AlphaFoldDB" id="A0A9W9VVT8"/>
<evidence type="ECO:0000256" key="1">
    <source>
        <dbReference type="SAM" id="MobiDB-lite"/>
    </source>
</evidence>
<feature type="compositionally biased region" description="Basic and acidic residues" evidence="1">
    <location>
        <begin position="54"/>
        <end position="64"/>
    </location>
</feature>
<evidence type="ECO:0000313" key="3">
    <source>
        <dbReference type="Proteomes" id="UP001147782"/>
    </source>
</evidence>
<gene>
    <name evidence="2" type="ORF">N7496_001301</name>
</gene>
<feature type="region of interest" description="Disordered" evidence="1">
    <location>
        <begin position="1"/>
        <end position="64"/>
    </location>
</feature>
<sequence length="64" mass="7185">MERLEGGADEIRSKLKRSHRLLGGKARADPMECVEVSSRIEDWSPSLSEMGSAQRKEEPGGWEK</sequence>
<organism evidence="2 3">
    <name type="scientific">Penicillium cataractarum</name>
    <dbReference type="NCBI Taxonomy" id="2100454"/>
    <lineage>
        <taxon>Eukaryota</taxon>
        <taxon>Fungi</taxon>
        <taxon>Dikarya</taxon>
        <taxon>Ascomycota</taxon>
        <taxon>Pezizomycotina</taxon>
        <taxon>Eurotiomycetes</taxon>
        <taxon>Eurotiomycetidae</taxon>
        <taxon>Eurotiales</taxon>
        <taxon>Aspergillaceae</taxon>
        <taxon>Penicillium</taxon>
    </lineage>
</organism>
<feature type="compositionally biased region" description="Basic and acidic residues" evidence="1">
    <location>
        <begin position="1"/>
        <end position="13"/>
    </location>
</feature>
<dbReference type="Proteomes" id="UP001147782">
    <property type="component" value="Unassembled WGS sequence"/>
</dbReference>
<proteinExistence type="predicted"/>
<reference evidence="2" key="2">
    <citation type="journal article" date="2023" name="IMA Fungus">
        <title>Comparative genomic study of the Penicillium genus elucidates a diverse pangenome and 15 lateral gene transfer events.</title>
        <authorList>
            <person name="Petersen C."/>
            <person name="Sorensen T."/>
            <person name="Nielsen M.R."/>
            <person name="Sondergaard T.E."/>
            <person name="Sorensen J.L."/>
            <person name="Fitzpatrick D.A."/>
            <person name="Frisvad J.C."/>
            <person name="Nielsen K.L."/>
        </authorList>
    </citation>
    <scope>NUCLEOTIDE SEQUENCE</scope>
    <source>
        <strain evidence="2">IBT 29864</strain>
    </source>
</reference>
<evidence type="ECO:0000313" key="2">
    <source>
        <dbReference type="EMBL" id="KAJ5390233.1"/>
    </source>
</evidence>
<comment type="caution">
    <text evidence="2">The sequence shown here is derived from an EMBL/GenBank/DDBJ whole genome shotgun (WGS) entry which is preliminary data.</text>
</comment>
<protein>
    <submittedName>
        <fullName evidence="2">Uncharacterized protein</fullName>
    </submittedName>
</protein>
<accession>A0A9W9VVT8</accession>
<dbReference type="RefSeq" id="XP_056560961.1">
    <property type="nucleotide sequence ID" value="XM_056694232.1"/>
</dbReference>
<reference evidence="2" key="1">
    <citation type="submission" date="2022-11" db="EMBL/GenBank/DDBJ databases">
        <authorList>
            <person name="Petersen C."/>
        </authorList>
    </citation>
    <scope>NUCLEOTIDE SEQUENCE</scope>
    <source>
        <strain evidence="2">IBT 29864</strain>
    </source>
</reference>
<dbReference type="GeneID" id="81433409"/>
<name>A0A9W9VVT8_9EURO</name>
<keyword evidence="3" id="KW-1185">Reference proteome</keyword>